<organism evidence="8 9">
    <name type="scientific">[Myrmecia] bisecta</name>
    <dbReference type="NCBI Taxonomy" id="41462"/>
    <lineage>
        <taxon>Eukaryota</taxon>
        <taxon>Viridiplantae</taxon>
        <taxon>Chlorophyta</taxon>
        <taxon>core chlorophytes</taxon>
        <taxon>Trebouxiophyceae</taxon>
        <taxon>Trebouxiales</taxon>
        <taxon>Trebouxiaceae</taxon>
        <taxon>Myrmecia</taxon>
    </lineage>
</organism>
<keyword evidence="3" id="KW-0808">Transferase</keyword>
<comment type="caution">
    <text evidence="8">The sequence shown here is derived from an EMBL/GenBank/DDBJ whole genome shotgun (WGS) entry which is preliminary data.</text>
</comment>
<feature type="region of interest" description="Disordered" evidence="6">
    <location>
        <begin position="1"/>
        <end position="67"/>
    </location>
</feature>
<dbReference type="Gene3D" id="3.40.50.150">
    <property type="entry name" value="Vaccinia Virus protein VP39"/>
    <property type="match status" value="1"/>
</dbReference>
<evidence type="ECO:0000256" key="2">
    <source>
        <dbReference type="ARBA" id="ARBA00022603"/>
    </source>
</evidence>
<dbReference type="GO" id="GO:0000049">
    <property type="term" value="F:tRNA binding"/>
    <property type="evidence" value="ECO:0007669"/>
    <property type="project" value="TreeGrafter"/>
</dbReference>
<evidence type="ECO:0000313" key="9">
    <source>
        <dbReference type="Proteomes" id="UP001489004"/>
    </source>
</evidence>
<dbReference type="PANTHER" id="PTHR13563:SF13">
    <property type="entry name" value="TRNA METHYLTRANSFERASE 10 HOMOLOG A"/>
    <property type="match status" value="1"/>
</dbReference>
<feature type="domain" description="SAM-dependent MTase TRM10-type" evidence="7">
    <location>
        <begin position="98"/>
        <end position="293"/>
    </location>
</feature>
<evidence type="ECO:0000256" key="6">
    <source>
        <dbReference type="SAM" id="MobiDB-lite"/>
    </source>
</evidence>
<dbReference type="InterPro" id="IPR038459">
    <property type="entry name" value="MT_TRM10-typ_sf"/>
</dbReference>
<dbReference type="Proteomes" id="UP001489004">
    <property type="component" value="Unassembled WGS sequence"/>
</dbReference>
<evidence type="ECO:0000256" key="4">
    <source>
        <dbReference type="ARBA" id="ARBA00022691"/>
    </source>
</evidence>
<evidence type="ECO:0000256" key="5">
    <source>
        <dbReference type="ARBA" id="ARBA00048434"/>
    </source>
</evidence>
<dbReference type="InterPro" id="IPR029063">
    <property type="entry name" value="SAM-dependent_MTases_sf"/>
</dbReference>
<protein>
    <recommendedName>
        <fullName evidence="1">tRNA (guanine(9)-N(1))-methyltransferase</fullName>
        <ecNumber evidence="1">2.1.1.221</ecNumber>
    </recommendedName>
</protein>
<proteinExistence type="predicted"/>
<dbReference type="PANTHER" id="PTHR13563">
    <property type="entry name" value="TRNA (GUANINE-9-) METHYLTRANSFERASE"/>
    <property type="match status" value="1"/>
</dbReference>
<sequence>MLSTRSLELGGVLEGSSRNSKHQVHEQVRKRDLPESYWDERRHALNARKTQRSSDNKKARKAAQRQAEEAALAGLAANERERVLEEAKQQRIQAHLAQQAKLAEALEHGMCVVVDCSFVEGASPREMHSLAKQLQMSVGLNKRAERPVALTFTSYQGAVREFAVKMGGEQWPVRRVEGATLDSFPAGKVVVLSPDAEEALEALEDDKVYCIGGIVDRTPKKFVTQQFAERAKLGCKRLPIAEYPDLFHEPGGSHSKRHILNINDVLLALLEFRRTGDWRVALDAAIPHRKKQPHEALGKKRRLQAPGERCLDLATGTGLVAIPAAQLVGEGGSVLGQDISAAMLEEAKRKAHQLGLTNIRFQQGDAEQAELAAGSFDVITCSSAIIYLQDVHAALVKVRSWLKPGGRLVFNTPQEPCVQATAMFYSLVADMYNVHLADATAPLATPGKAEQALQTAGYASVQVTTTDEVILAPGLHPEAYSHRMWRTMTSASSPFTPIHEVLTAEQIDQLQPAFLAATTKLAEGMQTANGIENPYVMLWVVGVR</sequence>
<dbReference type="AlphaFoldDB" id="A0AAW1Q7X4"/>
<dbReference type="GO" id="GO:0002939">
    <property type="term" value="P:tRNA N1-guanine methylation"/>
    <property type="evidence" value="ECO:0007669"/>
    <property type="project" value="TreeGrafter"/>
</dbReference>
<evidence type="ECO:0000256" key="1">
    <source>
        <dbReference type="ARBA" id="ARBA00012797"/>
    </source>
</evidence>
<evidence type="ECO:0000256" key="3">
    <source>
        <dbReference type="ARBA" id="ARBA00022679"/>
    </source>
</evidence>
<keyword evidence="2" id="KW-0489">Methyltransferase</keyword>
<feature type="compositionally biased region" description="Basic and acidic residues" evidence="6">
    <location>
        <begin position="23"/>
        <end position="43"/>
    </location>
</feature>
<evidence type="ECO:0000259" key="7">
    <source>
        <dbReference type="PROSITE" id="PS51675"/>
    </source>
</evidence>
<keyword evidence="4" id="KW-0949">S-adenosyl-L-methionine</keyword>
<reference evidence="8 9" key="1">
    <citation type="journal article" date="2024" name="Nat. Commun.">
        <title>Phylogenomics reveals the evolutionary origins of lichenization in chlorophyte algae.</title>
        <authorList>
            <person name="Puginier C."/>
            <person name="Libourel C."/>
            <person name="Otte J."/>
            <person name="Skaloud P."/>
            <person name="Haon M."/>
            <person name="Grisel S."/>
            <person name="Petersen M."/>
            <person name="Berrin J.G."/>
            <person name="Delaux P.M."/>
            <person name="Dal Grande F."/>
            <person name="Keller J."/>
        </authorList>
    </citation>
    <scope>NUCLEOTIDE SEQUENCE [LARGE SCALE GENOMIC DNA]</scope>
    <source>
        <strain evidence="8 9">SAG 2043</strain>
    </source>
</reference>
<dbReference type="Gene3D" id="3.40.1280.30">
    <property type="match status" value="1"/>
</dbReference>
<dbReference type="InterPro" id="IPR025714">
    <property type="entry name" value="Methyltranfer_dom"/>
</dbReference>
<dbReference type="EC" id="2.1.1.221" evidence="1"/>
<name>A0AAW1Q7X4_9CHLO</name>
<dbReference type="Pfam" id="PF13847">
    <property type="entry name" value="Methyltransf_31"/>
    <property type="match status" value="1"/>
</dbReference>
<gene>
    <name evidence="8" type="ORF">WJX72_000139</name>
</gene>
<comment type="catalytic activity">
    <reaction evidence="5">
        <text>guanosine(9) in tRNA + S-adenosyl-L-methionine = N(1)-methylguanosine(9) in tRNA + S-adenosyl-L-homocysteine + H(+)</text>
        <dbReference type="Rhea" id="RHEA:43156"/>
        <dbReference type="Rhea" id="RHEA-COMP:10367"/>
        <dbReference type="Rhea" id="RHEA-COMP:10368"/>
        <dbReference type="ChEBI" id="CHEBI:15378"/>
        <dbReference type="ChEBI" id="CHEBI:57856"/>
        <dbReference type="ChEBI" id="CHEBI:59789"/>
        <dbReference type="ChEBI" id="CHEBI:73542"/>
        <dbReference type="ChEBI" id="CHEBI:74269"/>
        <dbReference type="EC" id="2.1.1.221"/>
    </reaction>
</comment>
<dbReference type="SUPFAM" id="SSF53335">
    <property type="entry name" value="S-adenosyl-L-methionine-dependent methyltransferases"/>
    <property type="match status" value="1"/>
</dbReference>
<dbReference type="InterPro" id="IPR028564">
    <property type="entry name" value="MT_TRM10-typ"/>
</dbReference>
<dbReference type="CDD" id="cd18089">
    <property type="entry name" value="SPOUT_Trm10-like"/>
    <property type="match status" value="1"/>
</dbReference>
<dbReference type="GO" id="GO:0052905">
    <property type="term" value="F:tRNA (guanosine(9)-N1)-methyltransferase activity"/>
    <property type="evidence" value="ECO:0007669"/>
    <property type="project" value="UniProtKB-EC"/>
</dbReference>
<dbReference type="CDD" id="cd02440">
    <property type="entry name" value="AdoMet_MTases"/>
    <property type="match status" value="1"/>
</dbReference>
<dbReference type="GO" id="GO:0005634">
    <property type="term" value="C:nucleus"/>
    <property type="evidence" value="ECO:0007669"/>
    <property type="project" value="TreeGrafter"/>
</dbReference>
<dbReference type="EMBL" id="JALJOR010000005">
    <property type="protein sequence ID" value="KAK9816432.1"/>
    <property type="molecule type" value="Genomic_DNA"/>
</dbReference>
<keyword evidence="9" id="KW-1185">Reference proteome</keyword>
<dbReference type="InterPro" id="IPR007356">
    <property type="entry name" value="tRNA_m1G_MeTrfase_euk"/>
</dbReference>
<dbReference type="PROSITE" id="PS51675">
    <property type="entry name" value="SAM_MT_TRM10"/>
    <property type="match status" value="1"/>
</dbReference>
<accession>A0AAW1Q7X4</accession>
<evidence type="ECO:0000313" key="8">
    <source>
        <dbReference type="EMBL" id="KAK9816432.1"/>
    </source>
</evidence>